<sequence length="80" mass="9376">MSSQSIIVESSTKTPKKKKTIFQVHGSNHRTRLLKANRDSRDNLRIEPLKRLVTYKAPWNVIDKMILFDLHDWTTLGSQR</sequence>
<feature type="compositionally biased region" description="Polar residues" evidence="1">
    <location>
        <begin position="1"/>
        <end position="11"/>
    </location>
</feature>
<reference evidence="2 3" key="1">
    <citation type="submission" date="2020-02" db="EMBL/GenBank/DDBJ databases">
        <authorList>
            <person name="Ferguson B K."/>
        </authorList>
    </citation>
    <scope>NUCLEOTIDE SEQUENCE [LARGE SCALE GENOMIC DNA]</scope>
</reference>
<evidence type="ECO:0000256" key="1">
    <source>
        <dbReference type="SAM" id="MobiDB-lite"/>
    </source>
</evidence>
<dbReference type="AlphaFoldDB" id="A0A6H5G125"/>
<name>A0A6H5G125_9HEMI</name>
<feature type="non-terminal residue" evidence="2">
    <location>
        <position position="80"/>
    </location>
</feature>
<protein>
    <submittedName>
        <fullName evidence="2">Uncharacterized protein</fullName>
    </submittedName>
</protein>
<evidence type="ECO:0000313" key="2">
    <source>
        <dbReference type="EMBL" id="CAA9995772.1"/>
    </source>
</evidence>
<dbReference type="EMBL" id="CADCXU010004034">
    <property type="protein sequence ID" value="CAA9995772.1"/>
    <property type="molecule type" value="Genomic_DNA"/>
</dbReference>
<dbReference type="Proteomes" id="UP000479000">
    <property type="component" value="Unassembled WGS sequence"/>
</dbReference>
<evidence type="ECO:0000313" key="3">
    <source>
        <dbReference type="Proteomes" id="UP000479000"/>
    </source>
</evidence>
<proteinExistence type="predicted"/>
<gene>
    <name evidence="2" type="ORF">NTEN_LOCUS2524</name>
</gene>
<accession>A0A6H5G125</accession>
<organism evidence="2 3">
    <name type="scientific">Nesidiocoris tenuis</name>
    <dbReference type="NCBI Taxonomy" id="355587"/>
    <lineage>
        <taxon>Eukaryota</taxon>
        <taxon>Metazoa</taxon>
        <taxon>Ecdysozoa</taxon>
        <taxon>Arthropoda</taxon>
        <taxon>Hexapoda</taxon>
        <taxon>Insecta</taxon>
        <taxon>Pterygota</taxon>
        <taxon>Neoptera</taxon>
        <taxon>Paraneoptera</taxon>
        <taxon>Hemiptera</taxon>
        <taxon>Heteroptera</taxon>
        <taxon>Panheteroptera</taxon>
        <taxon>Cimicomorpha</taxon>
        <taxon>Miridae</taxon>
        <taxon>Dicyphina</taxon>
        <taxon>Nesidiocoris</taxon>
    </lineage>
</organism>
<keyword evidence="3" id="KW-1185">Reference proteome</keyword>
<feature type="region of interest" description="Disordered" evidence="1">
    <location>
        <begin position="1"/>
        <end position="21"/>
    </location>
</feature>